<dbReference type="RefSeq" id="WP_154446164.1">
    <property type="nucleotide sequence ID" value="NZ_WIND01000005.1"/>
</dbReference>
<evidence type="ECO:0000313" key="3">
    <source>
        <dbReference type="Proteomes" id="UP000474957"/>
    </source>
</evidence>
<comment type="caution">
    <text evidence="2">The sequence shown here is derived from an EMBL/GenBank/DDBJ whole genome shotgun (WGS) entry which is preliminary data.</text>
</comment>
<dbReference type="InterPro" id="IPR036913">
    <property type="entry name" value="YegP-like_sf"/>
</dbReference>
<accession>A0A6L5Z125</accession>
<feature type="domain" description="DUF1508" evidence="1">
    <location>
        <begin position="13"/>
        <end position="45"/>
    </location>
</feature>
<dbReference type="EMBL" id="WIND01000005">
    <property type="protein sequence ID" value="MSU89674.1"/>
    <property type="molecule type" value="Genomic_DNA"/>
</dbReference>
<gene>
    <name evidence="2" type="ORF">GE300_08590</name>
</gene>
<keyword evidence="3" id="KW-1185">Reference proteome</keyword>
<dbReference type="Pfam" id="PF07411">
    <property type="entry name" value="DUF1508"/>
    <property type="match status" value="2"/>
</dbReference>
<evidence type="ECO:0000259" key="1">
    <source>
        <dbReference type="Pfam" id="PF07411"/>
    </source>
</evidence>
<organism evidence="2 3">
    <name type="scientific">Halovulum marinum</name>
    <dbReference type="NCBI Taxonomy" id="2662447"/>
    <lineage>
        <taxon>Bacteria</taxon>
        <taxon>Pseudomonadati</taxon>
        <taxon>Pseudomonadota</taxon>
        <taxon>Alphaproteobacteria</taxon>
        <taxon>Rhodobacterales</taxon>
        <taxon>Paracoccaceae</taxon>
        <taxon>Halovulum</taxon>
    </lineage>
</organism>
<evidence type="ECO:0000313" key="2">
    <source>
        <dbReference type="EMBL" id="MSU89674.1"/>
    </source>
</evidence>
<dbReference type="Gene3D" id="3.30.160.160">
    <property type="entry name" value="YegP-like"/>
    <property type="match status" value="2"/>
</dbReference>
<dbReference type="InterPro" id="IPR010879">
    <property type="entry name" value="DUF1508"/>
</dbReference>
<reference evidence="2 3" key="1">
    <citation type="submission" date="2019-10" db="EMBL/GenBank/DDBJ databases">
        <title>Cognatihalovulum marinum gen. nov. sp. nov., a new member of the family Rhodobacteraceae isolated from deep seawater of the Northwest Indian Ocean.</title>
        <authorList>
            <person name="Ruan C."/>
            <person name="Wang J."/>
            <person name="Zheng X."/>
            <person name="Song L."/>
            <person name="Zhu Y."/>
            <person name="Huang Y."/>
            <person name="Lu Z."/>
            <person name="Du W."/>
            <person name="Huang L."/>
            <person name="Dai X."/>
        </authorList>
    </citation>
    <scope>NUCLEOTIDE SEQUENCE [LARGE SCALE GENOMIC DNA]</scope>
    <source>
        <strain evidence="2 3">2CG4</strain>
    </source>
</reference>
<name>A0A6L5Z125_9RHOB</name>
<sequence length="103" mass="11556">MAGENDKYEVYTDKGGKYRWRRLASNGKVVGAATEGYNSRSDCEKNMNRGAVATDKWEFYTDKKGEHRWRRRAQNGQIVGAACEGYGRRSDAEANAARHGYAG</sequence>
<protein>
    <submittedName>
        <fullName evidence="2">DUF1508 domain-containing protein</fullName>
    </submittedName>
</protein>
<dbReference type="SUPFAM" id="SSF160113">
    <property type="entry name" value="YegP-like"/>
    <property type="match status" value="2"/>
</dbReference>
<dbReference type="AlphaFoldDB" id="A0A6L5Z125"/>
<feature type="domain" description="DUF1508" evidence="1">
    <location>
        <begin position="62"/>
        <end position="93"/>
    </location>
</feature>
<proteinExistence type="predicted"/>
<dbReference type="Proteomes" id="UP000474957">
    <property type="component" value="Unassembled WGS sequence"/>
</dbReference>